<comment type="caution">
    <text evidence="1">The sequence shown here is derived from an EMBL/GenBank/DDBJ whole genome shotgun (WGS) entry which is preliminary data.</text>
</comment>
<evidence type="ECO:0000313" key="1">
    <source>
        <dbReference type="EMBL" id="KAK7400009.1"/>
    </source>
</evidence>
<organism evidence="1 2">
    <name type="scientific">Psophocarpus tetragonolobus</name>
    <name type="common">Winged bean</name>
    <name type="synonym">Dolichos tetragonolobus</name>
    <dbReference type="NCBI Taxonomy" id="3891"/>
    <lineage>
        <taxon>Eukaryota</taxon>
        <taxon>Viridiplantae</taxon>
        <taxon>Streptophyta</taxon>
        <taxon>Embryophyta</taxon>
        <taxon>Tracheophyta</taxon>
        <taxon>Spermatophyta</taxon>
        <taxon>Magnoliopsida</taxon>
        <taxon>eudicotyledons</taxon>
        <taxon>Gunneridae</taxon>
        <taxon>Pentapetalae</taxon>
        <taxon>rosids</taxon>
        <taxon>fabids</taxon>
        <taxon>Fabales</taxon>
        <taxon>Fabaceae</taxon>
        <taxon>Papilionoideae</taxon>
        <taxon>50 kb inversion clade</taxon>
        <taxon>NPAAA clade</taxon>
        <taxon>indigoferoid/millettioid clade</taxon>
        <taxon>Phaseoleae</taxon>
        <taxon>Psophocarpus</taxon>
    </lineage>
</organism>
<evidence type="ECO:0000313" key="2">
    <source>
        <dbReference type="Proteomes" id="UP001386955"/>
    </source>
</evidence>
<reference evidence="1 2" key="1">
    <citation type="submission" date="2024-01" db="EMBL/GenBank/DDBJ databases">
        <title>The genomes of 5 underutilized Papilionoideae crops provide insights into root nodulation and disease resistanc.</title>
        <authorList>
            <person name="Jiang F."/>
        </authorList>
    </citation>
    <scope>NUCLEOTIDE SEQUENCE [LARGE SCALE GENOMIC DNA]</scope>
    <source>
        <strain evidence="1">DUOXIRENSHENG_FW03</strain>
        <tissue evidence="1">Leaves</tissue>
    </source>
</reference>
<keyword evidence="2" id="KW-1185">Reference proteome</keyword>
<gene>
    <name evidence="1" type="ORF">VNO78_11207</name>
</gene>
<sequence length="126" mass="13781">MVLVLSRDGRDTIRKEGSYEKQGSLLNLDQIESVVKNGEGASHEGQRNGVIMKVEAMMLKSMAHVMELRVADALEDRFVLMDEEVMDVVLFHYGSILVAGDLGQRLVKSVLLNSAGSTSNVGKLGF</sequence>
<protein>
    <submittedName>
        <fullName evidence="1">Uncharacterized protein</fullName>
    </submittedName>
</protein>
<dbReference type="AlphaFoldDB" id="A0AAN9ST72"/>
<proteinExistence type="predicted"/>
<dbReference type="EMBL" id="JAYMYS010000003">
    <property type="protein sequence ID" value="KAK7400009.1"/>
    <property type="molecule type" value="Genomic_DNA"/>
</dbReference>
<name>A0AAN9ST72_PSOTE</name>
<dbReference type="Proteomes" id="UP001386955">
    <property type="component" value="Unassembled WGS sequence"/>
</dbReference>
<accession>A0AAN9ST72</accession>